<dbReference type="GO" id="GO:0030031">
    <property type="term" value="P:cell projection assembly"/>
    <property type="evidence" value="ECO:0007669"/>
    <property type="project" value="TreeGrafter"/>
</dbReference>
<feature type="domain" description="IMD" evidence="3">
    <location>
        <begin position="1"/>
        <end position="192"/>
    </location>
</feature>
<feature type="compositionally biased region" description="Low complexity" evidence="1">
    <location>
        <begin position="372"/>
        <end position="394"/>
    </location>
</feature>
<feature type="compositionally biased region" description="Polar residues" evidence="1">
    <location>
        <begin position="519"/>
        <end position="528"/>
    </location>
</feature>
<proteinExistence type="predicted"/>
<evidence type="ECO:0000259" key="3">
    <source>
        <dbReference type="PROSITE" id="PS51338"/>
    </source>
</evidence>
<dbReference type="InterPro" id="IPR013606">
    <property type="entry name" value="I-BAR_dom"/>
</dbReference>
<dbReference type="eggNOG" id="ENOG502QRG4">
    <property type="taxonomic scope" value="Eukaryota"/>
</dbReference>
<evidence type="ECO:0008006" key="7">
    <source>
        <dbReference type="Google" id="ProtNLM"/>
    </source>
</evidence>
<dbReference type="AlphaFoldDB" id="E0VQV8"/>
<dbReference type="EMBL" id="DS235442">
    <property type="protein sequence ID" value="EEB15764.1"/>
    <property type="molecule type" value="Genomic_DNA"/>
</dbReference>
<dbReference type="PROSITE" id="PS51082">
    <property type="entry name" value="WH2"/>
    <property type="match status" value="1"/>
</dbReference>
<dbReference type="GO" id="GO:0007009">
    <property type="term" value="P:plasma membrane organization"/>
    <property type="evidence" value="ECO:0007669"/>
    <property type="project" value="InterPro"/>
</dbReference>
<dbReference type="PANTHER" id="PTHR15708">
    <property type="entry name" value="ACTIN BUNDLING/MISSING IN METASTASIS-RELATED"/>
    <property type="match status" value="1"/>
</dbReference>
<accession>E0VQV8</accession>
<dbReference type="EnsemblMetazoa" id="PHUM387690-RA">
    <property type="protein sequence ID" value="PHUM387690-PA"/>
    <property type="gene ID" value="PHUM387690"/>
</dbReference>
<dbReference type="RefSeq" id="XP_002428502.1">
    <property type="nucleotide sequence ID" value="XM_002428457.1"/>
</dbReference>
<dbReference type="InterPro" id="IPR030127">
    <property type="entry name" value="MTSS1/MTSS2"/>
</dbReference>
<organism>
    <name type="scientific">Pediculus humanus subsp. corporis</name>
    <name type="common">Body louse</name>
    <dbReference type="NCBI Taxonomy" id="121224"/>
    <lineage>
        <taxon>Eukaryota</taxon>
        <taxon>Metazoa</taxon>
        <taxon>Ecdysozoa</taxon>
        <taxon>Arthropoda</taxon>
        <taxon>Hexapoda</taxon>
        <taxon>Insecta</taxon>
        <taxon>Pterygota</taxon>
        <taxon>Neoptera</taxon>
        <taxon>Paraneoptera</taxon>
        <taxon>Psocodea</taxon>
        <taxon>Troctomorpha</taxon>
        <taxon>Phthiraptera</taxon>
        <taxon>Anoplura</taxon>
        <taxon>Pediculidae</taxon>
        <taxon>Pediculus</taxon>
    </lineage>
</organism>
<dbReference type="GO" id="GO:0009898">
    <property type="term" value="C:cytoplasmic side of plasma membrane"/>
    <property type="evidence" value="ECO:0007669"/>
    <property type="project" value="TreeGrafter"/>
</dbReference>
<keyword evidence="6" id="KW-1185">Reference proteome</keyword>
<dbReference type="PANTHER" id="PTHR15708:SF4">
    <property type="entry name" value="FI21477P1-RELATED"/>
    <property type="match status" value="1"/>
</dbReference>
<reference evidence="5" key="3">
    <citation type="submission" date="2021-02" db="UniProtKB">
        <authorList>
            <consortium name="EnsemblMetazoa"/>
        </authorList>
    </citation>
    <scope>IDENTIFICATION</scope>
    <source>
        <strain evidence="5">USDA</strain>
    </source>
</reference>
<dbReference type="EMBL" id="AAZO01004540">
    <property type="status" value="NOT_ANNOTATED_CDS"/>
    <property type="molecule type" value="Genomic_DNA"/>
</dbReference>
<evidence type="ECO:0000313" key="6">
    <source>
        <dbReference type="Proteomes" id="UP000009046"/>
    </source>
</evidence>
<dbReference type="InterPro" id="IPR027267">
    <property type="entry name" value="AH/BAR_dom_sf"/>
</dbReference>
<dbReference type="GO" id="GO:0005543">
    <property type="term" value="F:phospholipid binding"/>
    <property type="evidence" value="ECO:0007669"/>
    <property type="project" value="TreeGrafter"/>
</dbReference>
<dbReference type="OrthoDB" id="10061327at2759"/>
<name>E0VQV8_PEDHC</name>
<dbReference type="EMBL" id="AAZO01004541">
    <property type="status" value="NOT_ANNOTATED_CDS"/>
    <property type="molecule type" value="Genomic_DNA"/>
</dbReference>
<gene>
    <name evidence="5" type="primary">8237295</name>
    <name evidence="4" type="ORF">Phum_PHUM387690</name>
</gene>
<evidence type="ECO:0000259" key="2">
    <source>
        <dbReference type="PROSITE" id="PS51082"/>
    </source>
</evidence>
<dbReference type="SUPFAM" id="SSF103657">
    <property type="entry name" value="BAR/IMD domain-like"/>
    <property type="match status" value="1"/>
</dbReference>
<protein>
    <recommendedName>
        <fullName evidence="7">IMD domain-containing protein</fullName>
    </recommendedName>
</protein>
<feature type="domain" description="WH2" evidence="2">
    <location>
        <begin position="644"/>
        <end position="661"/>
    </location>
</feature>
<dbReference type="Gene3D" id="1.20.1270.60">
    <property type="entry name" value="Arfaptin homology (AH) domain/BAR domain"/>
    <property type="match status" value="1"/>
</dbReference>
<dbReference type="VEuPathDB" id="VectorBase:PHUM387690"/>
<dbReference type="HOGENOM" id="CLU_004805_0_0_1"/>
<dbReference type="InParanoid" id="E0VQV8"/>
<evidence type="ECO:0000313" key="4">
    <source>
        <dbReference type="EMBL" id="EEB15764.1"/>
    </source>
</evidence>
<dbReference type="KEGG" id="phu:Phum_PHUM387690"/>
<dbReference type="GeneID" id="8237295"/>
<feature type="compositionally biased region" description="Polar residues" evidence="1">
    <location>
        <begin position="421"/>
        <end position="431"/>
    </location>
</feature>
<feature type="region of interest" description="Disordered" evidence="1">
    <location>
        <begin position="363"/>
        <end position="431"/>
    </location>
</feature>
<dbReference type="PROSITE" id="PS51338">
    <property type="entry name" value="IMD"/>
    <property type="match status" value="1"/>
</dbReference>
<feature type="region of interest" description="Disordered" evidence="1">
    <location>
        <begin position="519"/>
        <end position="573"/>
    </location>
</feature>
<reference evidence="4" key="1">
    <citation type="submission" date="2007-04" db="EMBL/GenBank/DDBJ databases">
        <title>Annotation of Pediculus humanus corporis strain USDA.</title>
        <authorList>
            <person name="Kirkness E."/>
            <person name="Hannick L."/>
            <person name="Hass B."/>
            <person name="Bruggner R."/>
            <person name="Lawson D."/>
            <person name="Bidwell S."/>
            <person name="Joardar V."/>
            <person name="Caler E."/>
            <person name="Walenz B."/>
            <person name="Inman J."/>
            <person name="Schobel S."/>
            <person name="Galinsky K."/>
            <person name="Amedeo P."/>
            <person name="Strausberg R."/>
        </authorList>
    </citation>
    <scope>NUCLEOTIDE SEQUENCE</scope>
    <source>
        <strain evidence="4">USDA</strain>
    </source>
</reference>
<evidence type="ECO:0000313" key="5">
    <source>
        <dbReference type="EnsemblMetazoa" id="PHUM387690-PA"/>
    </source>
</evidence>
<dbReference type="Pfam" id="PF08397">
    <property type="entry name" value="IMD"/>
    <property type="match status" value="1"/>
</dbReference>
<reference evidence="4" key="2">
    <citation type="submission" date="2007-04" db="EMBL/GenBank/DDBJ databases">
        <title>The genome of the human body louse.</title>
        <authorList>
            <consortium name="The Human Body Louse Genome Consortium"/>
            <person name="Kirkness E."/>
            <person name="Walenz B."/>
            <person name="Hass B."/>
            <person name="Bruggner R."/>
            <person name="Strausberg R."/>
        </authorList>
    </citation>
    <scope>NUCLEOTIDE SEQUENCE</scope>
    <source>
        <strain evidence="4">USDA</strain>
    </source>
</reference>
<dbReference type="CTD" id="8237295"/>
<dbReference type="InterPro" id="IPR003124">
    <property type="entry name" value="WH2_dom"/>
</dbReference>
<dbReference type="OMA" id="STEYPQQ"/>
<dbReference type="GO" id="GO:0015629">
    <property type="term" value="C:actin cytoskeleton"/>
    <property type="evidence" value="ECO:0007669"/>
    <property type="project" value="TreeGrafter"/>
</dbReference>
<evidence type="ECO:0000256" key="1">
    <source>
        <dbReference type="SAM" id="MobiDB-lite"/>
    </source>
</evidence>
<dbReference type="GO" id="GO:0003779">
    <property type="term" value="F:actin binding"/>
    <property type="evidence" value="ECO:0007669"/>
    <property type="project" value="InterPro"/>
</dbReference>
<sequence>MEKSFDGGGSATKEIGTALTRICLRHKAVEARMKTFTSAIMDCLILPLQEKLEDWKKIVINLDKEHAKEYKKARTELKKRSTDTLRLQKKAKKGGKCGELQRRVETSLQDVTEKKHILEETEKKALRSVLIEERSRFCVFVGFFRPVVREEIAMLSELTHIQEMSEQLDKISADPHILPPASEQVIQDLKGSDCFWSFQTPPSSPSSLGSRKSSMCSISSLNSSSSGSSKCHNSPNHYWQRSISQNDPLSVGVFPRLSSISSQDSGFRSQDALFLKHIPSDTQVSNTSDLGENKNNNISASNVVDSSAASINSTWPNSQETLQFERAASAILKERPHTISSAYERGHQRPSLTVYTFRAPEASLSQPTSPVSLTTAVSDSTSSASPPVLSNSSTPHVSPQSVYGRPPIPQRCSSLERPNIPSKNTLPNGQIKTDAIKTGLSKVQTRLQPADPLQPPMYVNMSELATLAASKAQEMAISLPPPPQELTDSIYEKIKNVDDEGRLNENLIDSSASSYEHGNHNIYSQDDNPNGAPGFIGGSIAGTLPRKGSFGGCKPPPPVRRTASISSTSRKPLIGNCETTGSLSPFSGKLLQRGISSPGQNFLESLNAKLAIQQQVQQNQIKIHNATRVRQLFAGKTVSDPTICHDSLMDQIKKGTSLKKTRTVNDRSAPKIH</sequence>
<dbReference type="Proteomes" id="UP000009046">
    <property type="component" value="Unassembled WGS sequence"/>
</dbReference>
<dbReference type="STRING" id="121224.E0VQV8"/>